<dbReference type="PROSITE" id="PS50928">
    <property type="entry name" value="ABC_TM1"/>
    <property type="match status" value="1"/>
</dbReference>
<keyword evidence="9" id="KW-1185">Reference proteome</keyword>
<accession>A0ABU5IWL7</accession>
<evidence type="ECO:0000256" key="3">
    <source>
        <dbReference type="ARBA" id="ARBA00022692"/>
    </source>
</evidence>
<evidence type="ECO:0000313" key="8">
    <source>
        <dbReference type="EMBL" id="MDZ5471545.1"/>
    </source>
</evidence>
<protein>
    <submittedName>
        <fullName evidence="8">ABC transporter permease</fullName>
    </submittedName>
</protein>
<keyword evidence="4 6" id="KW-1133">Transmembrane helix</keyword>
<dbReference type="Proteomes" id="UP001290455">
    <property type="component" value="Unassembled WGS sequence"/>
</dbReference>
<dbReference type="PANTHER" id="PTHR43839:SF3">
    <property type="entry name" value="OLIGOPEPTIDE ABC TRANSPORTER, PERMEASE PROTEIN"/>
    <property type="match status" value="1"/>
</dbReference>
<evidence type="ECO:0000259" key="7">
    <source>
        <dbReference type="PROSITE" id="PS50928"/>
    </source>
</evidence>
<dbReference type="InterPro" id="IPR035906">
    <property type="entry name" value="MetI-like_sf"/>
</dbReference>
<keyword evidence="5 6" id="KW-0472">Membrane</keyword>
<dbReference type="Gene3D" id="1.10.3720.10">
    <property type="entry name" value="MetI-like"/>
    <property type="match status" value="1"/>
</dbReference>
<dbReference type="SUPFAM" id="SSF161098">
    <property type="entry name" value="MetI-like"/>
    <property type="match status" value="1"/>
</dbReference>
<feature type="domain" description="ABC transmembrane type-1" evidence="7">
    <location>
        <begin position="77"/>
        <end position="289"/>
    </location>
</feature>
<evidence type="ECO:0000313" key="9">
    <source>
        <dbReference type="Proteomes" id="UP001290455"/>
    </source>
</evidence>
<evidence type="ECO:0000256" key="4">
    <source>
        <dbReference type="ARBA" id="ARBA00022989"/>
    </source>
</evidence>
<evidence type="ECO:0000256" key="5">
    <source>
        <dbReference type="ARBA" id="ARBA00023136"/>
    </source>
</evidence>
<evidence type="ECO:0000256" key="2">
    <source>
        <dbReference type="ARBA" id="ARBA00022448"/>
    </source>
</evidence>
<feature type="transmembrane region" description="Helical" evidence="6">
    <location>
        <begin position="122"/>
        <end position="138"/>
    </location>
</feature>
<keyword evidence="2" id="KW-0813">Transport</keyword>
<feature type="transmembrane region" description="Helical" evidence="6">
    <location>
        <begin position="202"/>
        <end position="228"/>
    </location>
</feature>
<dbReference type="EMBL" id="JAXOFX010000003">
    <property type="protein sequence ID" value="MDZ5471545.1"/>
    <property type="molecule type" value="Genomic_DNA"/>
</dbReference>
<sequence length="324" mass="36310">MKQNKTLIIGSVMVGLLLLITILGPYLPFVDADLKETKFFKTENGAVLPPPLPPSEEFILGTDRKGRDYLSILIIGAKETLVTILFLTFVCFSLGTLFGIFASKNKFTNTILVAWNQLFSRVPNLFVIILITNIPFFIFSPNRYYYFIALIAILEIGKIADIFKQQLDVYNKSAIVESGVVVGNSSFTMLKRYYLPHLTPQLILSFVLNFGKILFLVGQLGIFSIFLAQEFIQLPGAPGLPTSYQINNTSLIWTTHLSNIIRDINVAPWIPFGAAALITYTIMAFNLLGEGLRVYFQNRTKSSKKKIETKSTMVEAEEQKVVGL</sequence>
<proteinExistence type="predicted"/>
<feature type="transmembrane region" description="Helical" evidence="6">
    <location>
        <begin position="80"/>
        <end position="101"/>
    </location>
</feature>
<organism evidence="8 9">
    <name type="scientific">Robertmurraya mangrovi</name>
    <dbReference type="NCBI Taxonomy" id="3098077"/>
    <lineage>
        <taxon>Bacteria</taxon>
        <taxon>Bacillati</taxon>
        <taxon>Bacillota</taxon>
        <taxon>Bacilli</taxon>
        <taxon>Bacillales</taxon>
        <taxon>Bacillaceae</taxon>
        <taxon>Robertmurraya</taxon>
    </lineage>
</organism>
<dbReference type="RefSeq" id="WP_322445836.1">
    <property type="nucleotide sequence ID" value="NZ_JAXOFX010000003.1"/>
</dbReference>
<name>A0ABU5IWL7_9BACI</name>
<evidence type="ECO:0000256" key="1">
    <source>
        <dbReference type="ARBA" id="ARBA00004141"/>
    </source>
</evidence>
<feature type="transmembrane region" description="Helical" evidence="6">
    <location>
        <begin position="269"/>
        <end position="296"/>
    </location>
</feature>
<keyword evidence="3 6" id="KW-0812">Transmembrane</keyword>
<comment type="caution">
    <text evidence="8">The sequence shown here is derived from an EMBL/GenBank/DDBJ whole genome shotgun (WGS) entry which is preliminary data.</text>
</comment>
<evidence type="ECO:0000256" key="6">
    <source>
        <dbReference type="SAM" id="Phobius"/>
    </source>
</evidence>
<dbReference type="InterPro" id="IPR000515">
    <property type="entry name" value="MetI-like"/>
</dbReference>
<dbReference type="PANTHER" id="PTHR43839">
    <property type="entry name" value="OPPC IN A BINDING PROTEIN-DEPENDENT TRANSPORT SYSTEM"/>
    <property type="match status" value="1"/>
</dbReference>
<reference evidence="8 9" key="1">
    <citation type="submission" date="2023-11" db="EMBL/GenBank/DDBJ databases">
        <title>Bacillus jintuensis, isolated from a mudflat on the Beibu Gulf coast.</title>
        <authorList>
            <person name="Li M."/>
        </authorList>
    </citation>
    <scope>NUCLEOTIDE SEQUENCE [LARGE SCALE GENOMIC DNA]</scope>
    <source>
        <strain evidence="8 9">31A1R</strain>
    </source>
</reference>
<feature type="transmembrane region" description="Helical" evidence="6">
    <location>
        <begin position="7"/>
        <end position="27"/>
    </location>
</feature>
<comment type="subcellular location">
    <subcellularLocation>
        <location evidence="1">Membrane</location>
        <topology evidence="1">Multi-pass membrane protein</topology>
    </subcellularLocation>
</comment>
<feature type="transmembrane region" description="Helical" evidence="6">
    <location>
        <begin position="144"/>
        <end position="163"/>
    </location>
</feature>
<gene>
    <name evidence="8" type="ORF">SM124_07270</name>
</gene>